<dbReference type="Gene3D" id="1.20.1740.10">
    <property type="entry name" value="Amino acid/polyamine transporter I"/>
    <property type="match status" value="1"/>
</dbReference>
<name>A0A2U3DC79_SULT2</name>
<feature type="transmembrane region" description="Helical" evidence="5">
    <location>
        <begin position="336"/>
        <end position="356"/>
    </location>
</feature>
<feature type="transmembrane region" description="Helical" evidence="5">
    <location>
        <begin position="362"/>
        <end position="384"/>
    </location>
</feature>
<dbReference type="InterPro" id="IPR052962">
    <property type="entry name" value="AA_Transporter_AGT"/>
</dbReference>
<evidence type="ECO:0000256" key="2">
    <source>
        <dbReference type="ARBA" id="ARBA00022692"/>
    </source>
</evidence>
<feature type="transmembrane region" description="Helical" evidence="5">
    <location>
        <begin position="426"/>
        <end position="444"/>
    </location>
</feature>
<evidence type="ECO:0000256" key="4">
    <source>
        <dbReference type="ARBA" id="ARBA00023136"/>
    </source>
</evidence>
<dbReference type="PIRSF" id="PIRSF006060">
    <property type="entry name" value="AA_transporter"/>
    <property type="match status" value="1"/>
</dbReference>
<organism evidence="6 7">
    <name type="scientific">Sulfoacidibacillus thermotolerans</name>
    <name type="common">Acidibacillus sulfuroxidans</name>
    <dbReference type="NCBI Taxonomy" id="1765684"/>
    <lineage>
        <taxon>Bacteria</taxon>
        <taxon>Bacillati</taxon>
        <taxon>Bacillota</taxon>
        <taxon>Bacilli</taxon>
        <taxon>Bacillales</taxon>
        <taxon>Alicyclobacillaceae</taxon>
        <taxon>Sulfoacidibacillus</taxon>
    </lineage>
</organism>
<proteinExistence type="predicted"/>
<keyword evidence="2 5" id="KW-0812">Transmembrane</keyword>
<feature type="transmembrane region" description="Helical" evidence="5">
    <location>
        <begin position="456"/>
        <end position="475"/>
    </location>
</feature>
<evidence type="ECO:0000256" key="3">
    <source>
        <dbReference type="ARBA" id="ARBA00022989"/>
    </source>
</evidence>
<dbReference type="AlphaFoldDB" id="A0A2U3DC79"/>
<dbReference type="EMBL" id="MPDK01000002">
    <property type="protein sequence ID" value="PWI58876.1"/>
    <property type="molecule type" value="Genomic_DNA"/>
</dbReference>
<comment type="caution">
    <text evidence="6">The sequence shown here is derived from an EMBL/GenBank/DDBJ whole genome shotgun (WGS) entry which is preliminary data.</text>
</comment>
<sequence length="537" mass="57612">MSEGFKRDLSLLDLIMASVGGIIGSGWLFGALYAAQDAGPASIVSWMIGGVAVLLIGLVYAELGGMLPESGSIARYPHYSHGHVTSFIMGWAAWIAYASVPAVEAEGVMQYASHWFPGLWNAQTNLLTGGGLFLAALLMFGFFLVNYFGVRYFAKVNTSITFVKFIMPALTILVFLFSGLHWGNFTDAGGFAPQGTSGILVAVATSGVIFAYLGFRQAVDLSGEARNPQRDVPLALLISIFVGIALYVLLQVVFVAGISKGALAHGWLNLSFNAPFAQLAVSLNVGWLAVLLYADAVISPAGTGNVYIASTTRVLYALANNGYFPKAFAKIDPRTGIPVLSLFAAFILGLIFLLPFPSWQSLVGLVSSATVFTYIIGPVSLSVLRRTVREADRPFRLAGASVIAPLAFVIGSLIIYWTGWTTDSKLLLALLIGVVLYALLALALPQQIQRPHAQSLQSGIWLIVYLIVMLGLTYVGSTKLGELKNWIPYPWDMITVAGVSLVFYYWGVRSGYKTADVSEALENVAQTREAAATAMIS</sequence>
<evidence type="ECO:0000256" key="5">
    <source>
        <dbReference type="SAM" id="Phobius"/>
    </source>
</evidence>
<evidence type="ECO:0000313" key="7">
    <source>
        <dbReference type="Proteomes" id="UP000245380"/>
    </source>
</evidence>
<feature type="transmembrane region" description="Helical" evidence="5">
    <location>
        <begin position="82"/>
        <end position="100"/>
    </location>
</feature>
<feature type="transmembrane region" description="Helical" evidence="5">
    <location>
        <begin position="162"/>
        <end position="183"/>
    </location>
</feature>
<dbReference type="PANTHER" id="PTHR47547">
    <property type="match status" value="1"/>
</dbReference>
<reference evidence="6 7" key="1">
    <citation type="submission" date="2016-11" db="EMBL/GenBank/DDBJ databases">
        <title>Comparative genomics of Acidibacillus ferroxidans species.</title>
        <authorList>
            <person name="Oliveira G."/>
            <person name="Nunes G."/>
            <person name="Oliveira R."/>
            <person name="Araujo F."/>
            <person name="Salim A."/>
            <person name="Scholte L."/>
            <person name="Morais D."/>
            <person name="Nancucheo I."/>
            <person name="Johnson D.B."/>
            <person name="Grail B."/>
            <person name="Bittencourt J."/>
            <person name="Valadares R."/>
        </authorList>
    </citation>
    <scope>NUCLEOTIDE SEQUENCE [LARGE SCALE GENOMIC DNA]</scope>
    <source>
        <strain evidence="6 7">Y002</strain>
    </source>
</reference>
<dbReference type="OrthoDB" id="9804700at2"/>
<feature type="transmembrane region" description="Helical" evidence="5">
    <location>
        <begin position="126"/>
        <end position="150"/>
    </location>
</feature>
<gene>
    <name evidence="6" type="ORF">BM613_01970</name>
</gene>
<keyword evidence="3 5" id="KW-1133">Transmembrane helix</keyword>
<dbReference type="InterPro" id="IPR002293">
    <property type="entry name" value="AA/rel_permease1"/>
</dbReference>
<accession>A0A2U3DC79</accession>
<feature type="transmembrane region" description="Helical" evidence="5">
    <location>
        <begin position="195"/>
        <end position="213"/>
    </location>
</feature>
<feature type="transmembrane region" description="Helical" evidence="5">
    <location>
        <begin position="276"/>
        <end position="294"/>
    </location>
</feature>
<evidence type="ECO:0000256" key="1">
    <source>
        <dbReference type="ARBA" id="ARBA00004141"/>
    </source>
</evidence>
<feature type="transmembrane region" description="Helical" evidence="5">
    <location>
        <begin position="12"/>
        <end position="35"/>
    </location>
</feature>
<feature type="transmembrane region" description="Helical" evidence="5">
    <location>
        <begin position="396"/>
        <end position="420"/>
    </location>
</feature>
<feature type="transmembrane region" description="Helical" evidence="5">
    <location>
        <begin position="234"/>
        <end position="256"/>
    </location>
</feature>
<feature type="transmembrane region" description="Helical" evidence="5">
    <location>
        <begin position="487"/>
        <end position="506"/>
    </location>
</feature>
<dbReference type="GO" id="GO:0016020">
    <property type="term" value="C:membrane"/>
    <property type="evidence" value="ECO:0007669"/>
    <property type="project" value="UniProtKB-SubCell"/>
</dbReference>
<dbReference type="Proteomes" id="UP000245380">
    <property type="component" value="Unassembled WGS sequence"/>
</dbReference>
<dbReference type="GO" id="GO:0022857">
    <property type="term" value="F:transmembrane transporter activity"/>
    <property type="evidence" value="ECO:0007669"/>
    <property type="project" value="InterPro"/>
</dbReference>
<keyword evidence="7" id="KW-1185">Reference proteome</keyword>
<dbReference type="Pfam" id="PF13520">
    <property type="entry name" value="AA_permease_2"/>
    <property type="match status" value="1"/>
</dbReference>
<keyword evidence="4 5" id="KW-0472">Membrane</keyword>
<dbReference type="PANTHER" id="PTHR47547:SF1">
    <property type="entry name" value="ASPARTATE-PROTON SYMPORTER"/>
    <property type="match status" value="1"/>
</dbReference>
<evidence type="ECO:0000313" key="6">
    <source>
        <dbReference type="EMBL" id="PWI58876.1"/>
    </source>
</evidence>
<protein>
    <submittedName>
        <fullName evidence="6">Aspartate:proton symporter</fullName>
    </submittedName>
</protein>
<feature type="transmembrane region" description="Helical" evidence="5">
    <location>
        <begin position="41"/>
        <end position="61"/>
    </location>
</feature>
<comment type="subcellular location">
    <subcellularLocation>
        <location evidence="1">Membrane</location>
        <topology evidence="1">Multi-pass membrane protein</topology>
    </subcellularLocation>
</comment>
<dbReference type="RefSeq" id="WP_109429472.1">
    <property type="nucleotide sequence ID" value="NZ_MPDK01000002.1"/>
</dbReference>